<evidence type="ECO:0000256" key="1">
    <source>
        <dbReference type="SAM" id="Coils"/>
    </source>
</evidence>
<sequence length="178" mass="19070">MNTPNTTTNQQHMGAERQNGANEDETAAEAVLEQPGAVQAAAGATDGAASGHQGPVPGWYTLARFALRGDAAAGEQGAAAALRDRVWEYTQLERTARIMVTALRRMVRDRELEIDDLVNEVDDHEAVAERLRGLVMVLRLYAEEQAGTIAAVAAERDALRARCAELEAAAADDAAAMW</sequence>
<evidence type="ECO:0000256" key="2">
    <source>
        <dbReference type="SAM" id="MobiDB-lite"/>
    </source>
</evidence>
<gene>
    <name evidence="3" type="ORF">B0T26DRAFT_756673</name>
</gene>
<dbReference type="RefSeq" id="XP_060289960.1">
    <property type="nucleotide sequence ID" value="XM_060446137.1"/>
</dbReference>
<protein>
    <submittedName>
        <fullName evidence="3">Uncharacterized protein</fullName>
    </submittedName>
</protein>
<feature type="region of interest" description="Disordered" evidence="2">
    <location>
        <begin position="1"/>
        <end position="27"/>
    </location>
</feature>
<proteinExistence type="predicted"/>
<organism evidence="3 4">
    <name type="scientific">Lasiosphaeria miniovina</name>
    <dbReference type="NCBI Taxonomy" id="1954250"/>
    <lineage>
        <taxon>Eukaryota</taxon>
        <taxon>Fungi</taxon>
        <taxon>Dikarya</taxon>
        <taxon>Ascomycota</taxon>
        <taxon>Pezizomycotina</taxon>
        <taxon>Sordariomycetes</taxon>
        <taxon>Sordariomycetidae</taxon>
        <taxon>Sordariales</taxon>
        <taxon>Lasiosphaeriaceae</taxon>
        <taxon>Lasiosphaeria</taxon>
    </lineage>
</organism>
<dbReference type="AlphaFoldDB" id="A0AA40DIZ9"/>
<accession>A0AA40DIZ9</accession>
<name>A0AA40DIZ9_9PEZI</name>
<keyword evidence="4" id="KW-1185">Reference proteome</keyword>
<dbReference type="GeneID" id="85329407"/>
<evidence type="ECO:0000313" key="4">
    <source>
        <dbReference type="Proteomes" id="UP001172101"/>
    </source>
</evidence>
<feature type="compositionally biased region" description="Polar residues" evidence="2">
    <location>
        <begin position="1"/>
        <end position="12"/>
    </location>
</feature>
<comment type="caution">
    <text evidence="3">The sequence shown here is derived from an EMBL/GenBank/DDBJ whole genome shotgun (WGS) entry which is preliminary data.</text>
</comment>
<keyword evidence="1" id="KW-0175">Coiled coil</keyword>
<reference evidence="3" key="1">
    <citation type="submission" date="2023-06" db="EMBL/GenBank/DDBJ databases">
        <title>Genome-scale phylogeny and comparative genomics of the fungal order Sordariales.</title>
        <authorList>
            <consortium name="Lawrence Berkeley National Laboratory"/>
            <person name="Hensen N."/>
            <person name="Bonometti L."/>
            <person name="Westerberg I."/>
            <person name="Brannstrom I.O."/>
            <person name="Guillou S."/>
            <person name="Cros-Aarteil S."/>
            <person name="Calhoun S."/>
            <person name="Haridas S."/>
            <person name="Kuo A."/>
            <person name="Mondo S."/>
            <person name="Pangilinan J."/>
            <person name="Riley R."/>
            <person name="LaButti K."/>
            <person name="Andreopoulos B."/>
            <person name="Lipzen A."/>
            <person name="Chen C."/>
            <person name="Yanf M."/>
            <person name="Daum C."/>
            <person name="Ng V."/>
            <person name="Clum A."/>
            <person name="Steindorff A."/>
            <person name="Ohm R."/>
            <person name="Martin F."/>
            <person name="Silar P."/>
            <person name="Natvig D."/>
            <person name="Lalanne C."/>
            <person name="Gautier V."/>
            <person name="Ament-velasquez S.L."/>
            <person name="Kruys A."/>
            <person name="Hutchinson M.I."/>
            <person name="Powell A.J."/>
            <person name="Barry K."/>
            <person name="Miller A.N."/>
            <person name="Grigoriev I.V."/>
            <person name="Debuchy R."/>
            <person name="Gladieux P."/>
            <person name="Thoren M.H."/>
            <person name="Johannesson H."/>
        </authorList>
    </citation>
    <scope>NUCLEOTIDE SEQUENCE</scope>
    <source>
        <strain evidence="3">SMH2392-1A</strain>
    </source>
</reference>
<dbReference type="EMBL" id="JAUIRO010000008">
    <property type="protein sequence ID" value="KAK0703101.1"/>
    <property type="molecule type" value="Genomic_DNA"/>
</dbReference>
<evidence type="ECO:0000313" key="3">
    <source>
        <dbReference type="EMBL" id="KAK0703101.1"/>
    </source>
</evidence>
<dbReference type="Proteomes" id="UP001172101">
    <property type="component" value="Unassembled WGS sequence"/>
</dbReference>
<feature type="coiled-coil region" evidence="1">
    <location>
        <begin position="107"/>
        <end position="169"/>
    </location>
</feature>